<protein>
    <submittedName>
        <fullName evidence="1">Uncharacterized protein</fullName>
    </submittedName>
</protein>
<reference evidence="1" key="1">
    <citation type="journal article" date="2011" name="Genome Biol.">
        <title>The draft genome of the carcinogenic human liver fluke Clonorchis sinensis.</title>
        <authorList>
            <person name="Wang X."/>
            <person name="Chen W."/>
            <person name="Huang Y."/>
            <person name="Sun J."/>
            <person name="Men J."/>
            <person name="Liu H."/>
            <person name="Luo F."/>
            <person name="Guo L."/>
            <person name="Lv X."/>
            <person name="Deng C."/>
            <person name="Zhou C."/>
            <person name="Fan Y."/>
            <person name="Li X."/>
            <person name="Huang L."/>
            <person name="Hu Y."/>
            <person name="Liang C."/>
            <person name="Hu X."/>
            <person name="Xu J."/>
            <person name="Yu X."/>
        </authorList>
    </citation>
    <scope>NUCLEOTIDE SEQUENCE [LARGE SCALE GENOMIC DNA]</scope>
    <source>
        <strain evidence="1">Henan</strain>
    </source>
</reference>
<evidence type="ECO:0000313" key="1">
    <source>
        <dbReference type="EMBL" id="GAA52028.1"/>
    </source>
</evidence>
<dbReference type="AlphaFoldDB" id="G7YGE5"/>
<gene>
    <name evidence="1" type="ORF">CLF_107242</name>
</gene>
<dbReference type="EMBL" id="DF143232">
    <property type="protein sequence ID" value="GAA52028.1"/>
    <property type="molecule type" value="Genomic_DNA"/>
</dbReference>
<accession>G7YGE5</accession>
<evidence type="ECO:0000313" key="2">
    <source>
        <dbReference type="Proteomes" id="UP000008909"/>
    </source>
</evidence>
<sequence length="166" mass="18096">MLWRSNRSNLHFEPDSVAEFLIAASMFPPNEVAPLQTNFVVESESFRFFSGYCHGTVGSGVTNMLYLTAVPTPVSGSRKELTDNEHNSSIAQSLDWAFPGLDGASRQQLLSNQFFQGVQSALNAQLRLARATGELGVEEVVHLAQELAEAPLAKLQSQENGDDVVV</sequence>
<keyword evidence="2" id="KW-1185">Reference proteome</keyword>
<organism evidence="1 2">
    <name type="scientific">Clonorchis sinensis</name>
    <name type="common">Chinese liver fluke</name>
    <dbReference type="NCBI Taxonomy" id="79923"/>
    <lineage>
        <taxon>Eukaryota</taxon>
        <taxon>Metazoa</taxon>
        <taxon>Spiralia</taxon>
        <taxon>Lophotrochozoa</taxon>
        <taxon>Platyhelminthes</taxon>
        <taxon>Trematoda</taxon>
        <taxon>Digenea</taxon>
        <taxon>Opisthorchiida</taxon>
        <taxon>Opisthorchiata</taxon>
        <taxon>Opisthorchiidae</taxon>
        <taxon>Clonorchis</taxon>
    </lineage>
</organism>
<dbReference type="Proteomes" id="UP000008909">
    <property type="component" value="Unassembled WGS sequence"/>
</dbReference>
<proteinExistence type="predicted"/>
<reference key="2">
    <citation type="submission" date="2011-10" db="EMBL/GenBank/DDBJ databases">
        <title>The genome and transcriptome sequence of Clonorchis sinensis provide insights into the carcinogenic liver fluke.</title>
        <authorList>
            <person name="Wang X."/>
            <person name="Huang Y."/>
            <person name="Chen W."/>
            <person name="Liu H."/>
            <person name="Guo L."/>
            <person name="Chen Y."/>
            <person name="Luo F."/>
            <person name="Zhou W."/>
            <person name="Sun J."/>
            <person name="Mao Q."/>
            <person name="Liang P."/>
            <person name="Zhou C."/>
            <person name="Tian Y."/>
            <person name="Men J."/>
            <person name="Lv X."/>
            <person name="Huang L."/>
            <person name="Zhou J."/>
            <person name="Hu Y."/>
            <person name="Li R."/>
            <person name="Zhang F."/>
            <person name="Lei H."/>
            <person name="Li X."/>
            <person name="Hu X."/>
            <person name="Liang C."/>
            <person name="Xu J."/>
            <person name="Wu Z."/>
            <person name="Yu X."/>
        </authorList>
    </citation>
    <scope>NUCLEOTIDE SEQUENCE</scope>
    <source>
        <strain>Henan</strain>
    </source>
</reference>
<name>G7YGE5_CLOSI</name>